<dbReference type="PROSITE" id="PS00409">
    <property type="entry name" value="PROKAR_NTER_METHYL"/>
    <property type="match status" value="1"/>
</dbReference>
<feature type="domain" description="DUF1559" evidence="1">
    <location>
        <begin position="50"/>
        <end position="321"/>
    </location>
</feature>
<dbReference type="PANTHER" id="PTHR30093">
    <property type="entry name" value="GENERAL SECRETION PATHWAY PROTEIN G"/>
    <property type="match status" value="1"/>
</dbReference>
<dbReference type="InterPro" id="IPR045584">
    <property type="entry name" value="Pilin-like"/>
</dbReference>
<comment type="caution">
    <text evidence="2">The sequence shown here is derived from an EMBL/GenBank/DDBJ whole genome shotgun (WGS) entry which is preliminary data.</text>
</comment>
<accession>A0A5C6CIC2</accession>
<dbReference type="AlphaFoldDB" id="A0A5C6CIC2"/>
<dbReference type="EMBL" id="SJPT01000004">
    <property type="protein sequence ID" value="TWU23427.1"/>
    <property type="molecule type" value="Genomic_DNA"/>
</dbReference>
<dbReference type="SUPFAM" id="SSF54523">
    <property type="entry name" value="Pili subunits"/>
    <property type="match status" value="1"/>
</dbReference>
<dbReference type="Proteomes" id="UP000316304">
    <property type="component" value="Unassembled WGS sequence"/>
</dbReference>
<keyword evidence="3" id="KW-1185">Reference proteome</keyword>
<dbReference type="InterPro" id="IPR011453">
    <property type="entry name" value="DUF1559"/>
</dbReference>
<reference evidence="2 3" key="1">
    <citation type="submission" date="2019-02" db="EMBL/GenBank/DDBJ databases">
        <title>Deep-cultivation of Planctomycetes and their phenomic and genomic characterization uncovers novel biology.</title>
        <authorList>
            <person name="Wiegand S."/>
            <person name="Jogler M."/>
            <person name="Boedeker C."/>
            <person name="Pinto D."/>
            <person name="Vollmers J."/>
            <person name="Rivas-Marin E."/>
            <person name="Kohn T."/>
            <person name="Peeters S.H."/>
            <person name="Heuer A."/>
            <person name="Rast P."/>
            <person name="Oberbeckmann S."/>
            <person name="Bunk B."/>
            <person name="Jeske O."/>
            <person name="Meyerdierks A."/>
            <person name="Storesund J.E."/>
            <person name="Kallscheuer N."/>
            <person name="Luecker S."/>
            <person name="Lage O.M."/>
            <person name="Pohl T."/>
            <person name="Merkel B.J."/>
            <person name="Hornburger P."/>
            <person name="Mueller R.-W."/>
            <person name="Bruemmer F."/>
            <person name="Labrenz M."/>
            <person name="Spormann A.M."/>
            <person name="Op Den Camp H."/>
            <person name="Overmann J."/>
            <person name="Amann R."/>
            <person name="Jetten M.S.M."/>
            <person name="Mascher T."/>
            <person name="Medema M.H."/>
            <person name="Devos D.P."/>
            <person name="Kaster A.-K."/>
            <person name="Ovreas L."/>
            <person name="Rohde M."/>
            <person name="Galperin M.Y."/>
            <person name="Jogler C."/>
        </authorList>
    </citation>
    <scope>NUCLEOTIDE SEQUENCE [LARGE SCALE GENOMIC DNA]</scope>
    <source>
        <strain evidence="2 3">Pla52o</strain>
    </source>
</reference>
<dbReference type="InterPro" id="IPR027558">
    <property type="entry name" value="Pre_pil_HX9DG_C"/>
</dbReference>
<evidence type="ECO:0000259" key="1">
    <source>
        <dbReference type="Pfam" id="PF07596"/>
    </source>
</evidence>
<dbReference type="Pfam" id="PF07963">
    <property type="entry name" value="N_methyl"/>
    <property type="match status" value="1"/>
</dbReference>
<protein>
    <recommendedName>
        <fullName evidence="1">DUF1559 domain-containing protein</fullName>
    </recommendedName>
</protein>
<sequence length="341" mass="36867">MHLEPKTSIDRNMKKIKLTMKRVKGFTLVELLVVIAIIGVLVGLLLPAVQAAREAARRMQCSNHLKQIGLALHNYHDTHRSFPPGGIVAEKVTKGLGDTWCNSGAATQGAPWTVLILPFMEEGARYDQYDFDLPLSASFTSQVPSSSPNRPLWYDSNGNYQCPSDPASGGDVNNLNYFGVQGGGSSSNVNCFGGNSNVFFVNGILYANSRSKFRDITDGTTNTFLVGETKYHLTEAGTNSTFYFSWASSIRLGSGGTMPHPATLAGSYESINSRIPTGSKPVGSTDSRTGYSRLFGSYHPGGCHMLMGDASVNFISESMDLDLYRQLGIRNDALPIGGLEL</sequence>
<dbReference type="Gene3D" id="3.30.700.10">
    <property type="entry name" value="Glycoprotein, Type 4 Pilin"/>
    <property type="match status" value="1"/>
</dbReference>
<dbReference type="NCBIfam" id="TIGR02532">
    <property type="entry name" value="IV_pilin_GFxxxE"/>
    <property type="match status" value="1"/>
</dbReference>
<evidence type="ECO:0000313" key="3">
    <source>
        <dbReference type="Proteomes" id="UP000316304"/>
    </source>
</evidence>
<proteinExistence type="predicted"/>
<organism evidence="2 3">
    <name type="scientific">Novipirellula galeiformis</name>
    <dbReference type="NCBI Taxonomy" id="2528004"/>
    <lineage>
        <taxon>Bacteria</taxon>
        <taxon>Pseudomonadati</taxon>
        <taxon>Planctomycetota</taxon>
        <taxon>Planctomycetia</taxon>
        <taxon>Pirellulales</taxon>
        <taxon>Pirellulaceae</taxon>
        <taxon>Novipirellula</taxon>
    </lineage>
</organism>
<dbReference type="PANTHER" id="PTHR30093:SF2">
    <property type="entry name" value="TYPE II SECRETION SYSTEM PROTEIN H"/>
    <property type="match status" value="1"/>
</dbReference>
<dbReference type="Pfam" id="PF07596">
    <property type="entry name" value="SBP_bac_10"/>
    <property type="match status" value="1"/>
</dbReference>
<evidence type="ECO:0000313" key="2">
    <source>
        <dbReference type="EMBL" id="TWU23427.1"/>
    </source>
</evidence>
<dbReference type="InterPro" id="IPR012902">
    <property type="entry name" value="N_methyl_site"/>
</dbReference>
<dbReference type="NCBIfam" id="TIGR04294">
    <property type="entry name" value="pre_pil_HX9DG"/>
    <property type="match status" value="1"/>
</dbReference>
<gene>
    <name evidence="2" type="ORF">Pla52o_29630</name>
</gene>
<name>A0A5C6CIC2_9BACT</name>